<evidence type="ECO:0000313" key="6">
    <source>
        <dbReference type="EMBL" id="PQP79858.1"/>
    </source>
</evidence>
<dbReference type="NCBIfam" id="NF001764">
    <property type="entry name" value="PRK00504.1"/>
    <property type="match status" value="1"/>
</dbReference>
<keyword evidence="3 5" id="KW-0687">Ribonucleoprotein</keyword>
<comment type="similarity">
    <text evidence="1 5">Belongs to the bacterial ribosomal protein bL33 family.</text>
</comment>
<organism evidence="6 7">
    <name type="scientific">Candidatus Phytoplasma phoenicium</name>
    <dbReference type="NCBI Taxonomy" id="198422"/>
    <lineage>
        <taxon>Bacteria</taxon>
        <taxon>Bacillati</taxon>
        <taxon>Mycoplasmatota</taxon>
        <taxon>Mollicutes</taxon>
        <taxon>Acholeplasmatales</taxon>
        <taxon>Acholeplasmataceae</taxon>
        <taxon>Candidatus Phytoplasma</taxon>
        <taxon>16SrIX (Pigeon pea witches'-broom group)</taxon>
    </lineage>
</organism>
<dbReference type="PANTHER" id="PTHR43168:SF2">
    <property type="entry name" value="LARGE RIBOSOMAL SUBUNIT PROTEIN BL33C"/>
    <property type="match status" value="1"/>
</dbReference>
<dbReference type="PANTHER" id="PTHR43168">
    <property type="entry name" value="50S RIBOSOMAL PROTEIN L33, CHLOROPLASTIC"/>
    <property type="match status" value="1"/>
</dbReference>
<sequence>MSELAKMICTECGRENYHTYKNKKKNPGRLEFKKYCRFLRKHTIHREKK</sequence>
<dbReference type="GO" id="GO:0005840">
    <property type="term" value="C:ribosome"/>
    <property type="evidence" value="ECO:0007669"/>
    <property type="project" value="UniProtKB-KW"/>
</dbReference>
<evidence type="ECO:0000256" key="1">
    <source>
        <dbReference type="ARBA" id="ARBA00007596"/>
    </source>
</evidence>
<evidence type="ECO:0000313" key="7">
    <source>
        <dbReference type="Proteomes" id="UP000238672"/>
    </source>
</evidence>
<dbReference type="Proteomes" id="UP000238672">
    <property type="component" value="Unassembled WGS sequence"/>
</dbReference>
<evidence type="ECO:0000256" key="3">
    <source>
        <dbReference type="ARBA" id="ARBA00023274"/>
    </source>
</evidence>
<dbReference type="GO" id="GO:0006412">
    <property type="term" value="P:translation"/>
    <property type="evidence" value="ECO:0007669"/>
    <property type="project" value="UniProtKB-UniRule"/>
</dbReference>
<dbReference type="AlphaFoldDB" id="A0A2S8NV88"/>
<dbReference type="EMBL" id="PUUG01000011">
    <property type="protein sequence ID" value="PQP79858.1"/>
    <property type="molecule type" value="Genomic_DNA"/>
</dbReference>
<dbReference type="SUPFAM" id="SSF57829">
    <property type="entry name" value="Zn-binding ribosomal proteins"/>
    <property type="match status" value="1"/>
</dbReference>
<accession>A0A2S8NV88</accession>
<protein>
    <recommendedName>
        <fullName evidence="4 5">Large ribosomal subunit protein bL33</fullName>
    </recommendedName>
</protein>
<reference evidence="6 7" key="1">
    <citation type="submission" date="2018-02" db="EMBL/GenBank/DDBJ databases">
        <title>Metagenomics reveals mixed infection of spiroplasma and phytoplasma in chicory.</title>
        <authorList>
            <person name="Polano C."/>
            <person name="Moruzzi S."/>
            <person name="Ermacora P."/>
            <person name="Ferrini F."/>
            <person name="Martini M."/>
            <person name="Firrao G."/>
        </authorList>
    </citation>
    <scope>NUCLEOTIDE SEQUENCE [LARGE SCALE GENOMIC DNA]</scope>
    <source>
        <strain evidence="6 7">ChiP</strain>
    </source>
</reference>
<dbReference type="InterPro" id="IPR018264">
    <property type="entry name" value="Ribosomal_bL33_CS"/>
</dbReference>
<keyword evidence="2 5" id="KW-0689">Ribosomal protein</keyword>
<name>A0A2S8NV88_9MOLU</name>
<dbReference type="NCBIfam" id="TIGR01023">
    <property type="entry name" value="rpmG_bact"/>
    <property type="match status" value="1"/>
</dbReference>
<comment type="caution">
    <text evidence="6">The sequence shown here is derived from an EMBL/GenBank/DDBJ whole genome shotgun (WGS) entry which is preliminary data.</text>
</comment>
<dbReference type="GO" id="GO:0003735">
    <property type="term" value="F:structural constituent of ribosome"/>
    <property type="evidence" value="ECO:0007669"/>
    <property type="project" value="InterPro"/>
</dbReference>
<dbReference type="InterPro" id="IPR011332">
    <property type="entry name" value="Ribosomal_zn-bd"/>
</dbReference>
<dbReference type="GO" id="GO:0005737">
    <property type="term" value="C:cytoplasm"/>
    <property type="evidence" value="ECO:0007669"/>
    <property type="project" value="UniProtKB-ARBA"/>
</dbReference>
<proteinExistence type="inferred from homology"/>
<dbReference type="NCBIfam" id="NF001860">
    <property type="entry name" value="PRK00595.1"/>
    <property type="match status" value="1"/>
</dbReference>
<gene>
    <name evidence="5 6" type="primary">rpmG</name>
    <name evidence="6" type="ORF">C6B37_00770</name>
</gene>
<evidence type="ECO:0000256" key="2">
    <source>
        <dbReference type="ARBA" id="ARBA00022980"/>
    </source>
</evidence>
<dbReference type="GO" id="GO:1990904">
    <property type="term" value="C:ribonucleoprotein complex"/>
    <property type="evidence" value="ECO:0007669"/>
    <property type="project" value="UniProtKB-KW"/>
</dbReference>
<dbReference type="InterPro" id="IPR001705">
    <property type="entry name" value="Ribosomal_bL33"/>
</dbReference>
<evidence type="ECO:0000256" key="5">
    <source>
        <dbReference type="HAMAP-Rule" id="MF_00294"/>
    </source>
</evidence>
<dbReference type="Gene3D" id="2.20.28.120">
    <property type="entry name" value="Ribosomal protein L33"/>
    <property type="match status" value="1"/>
</dbReference>
<dbReference type="HAMAP" id="MF_00294">
    <property type="entry name" value="Ribosomal_bL33"/>
    <property type="match status" value="1"/>
</dbReference>
<keyword evidence="7" id="KW-1185">Reference proteome</keyword>
<dbReference type="InterPro" id="IPR038584">
    <property type="entry name" value="Ribosomal_bL33_sf"/>
</dbReference>
<dbReference type="PROSITE" id="PS00582">
    <property type="entry name" value="RIBOSOMAL_L33"/>
    <property type="match status" value="1"/>
</dbReference>
<dbReference type="Pfam" id="PF00471">
    <property type="entry name" value="Ribosomal_L33"/>
    <property type="match status" value="1"/>
</dbReference>
<evidence type="ECO:0000256" key="4">
    <source>
        <dbReference type="ARBA" id="ARBA00035176"/>
    </source>
</evidence>